<name>A0A131Z0C7_RHIAP</name>
<evidence type="ECO:0000313" key="1">
    <source>
        <dbReference type="EMBL" id="JAP83601.1"/>
    </source>
</evidence>
<dbReference type="InterPro" id="IPR012674">
    <property type="entry name" value="Calycin"/>
</dbReference>
<dbReference type="AlphaFoldDB" id="A0A131Z0C7"/>
<sequence>MQTDVLVAILVVISTDITTHTAGRDVKQFVSTLQKIWTVKTTNRAFMQCEVDQLRSAAALSIVFERSYLIGGRRRDVLLQGVFDRRHKKRMTLFNRDTFTSTETMVFMDPDRSCAIFKVESLRDWGAFYYDLRVTNSSITSRPRPSCPHFFNRLVGFEPSFTVYTPNCQGIIRGEQ</sequence>
<dbReference type="EMBL" id="GEDV01004956">
    <property type="protein sequence ID" value="JAP83601.1"/>
    <property type="molecule type" value="Transcribed_RNA"/>
</dbReference>
<accession>A0A131Z0C7</accession>
<protein>
    <submittedName>
        <fullName evidence="1">Lipocalin</fullName>
    </submittedName>
</protein>
<dbReference type="Gene3D" id="2.40.128.20">
    <property type="match status" value="1"/>
</dbReference>
<organism evidence="1">
    <name type="scientific">Rhipicephalus appendiculatus</name>
    <name type="common">Brown ear tick</name>
    <dbReference type="NCBI Taxonomy" id="34631"/>
    <lineage>
        <taxon>Eukaryota</taxon>
        <taxon>Metazoa</taxon>
        <taxon>Ecdysozoa</taxon>
        <taxon>Arthropoda</taxon>
        <taxon>Chelicerata</taxon>
        <taxon>Arachnida</taxon>
        <taxon>Acari</taxon>
        <taxon>Parasitiformes</taxon>
        <taxon>Ixodida</taxon>
        <taxon>Ixodoidea</taxon>
        <taxon>Ixodidae</taxon>
        <taxon>Rhipicephalinae</taxon>
        <taxon>Rhipicephalus</taxon>
        <taxon>Rhipicephalus</taxon>
    </lineage>
</organism>
<proteinExistence type="predicted"/>
<reference evidence="1" key="1">
    <citation type="journal article" date="2016" name="Ticks Tick Borne Dis.">
        <title>De novo assembly and annotation of the salivary gland transcriptome of Rhipicephalus appendiculatus male and female ticks during blood feeding.</title>
        <authorList>
            <person name="de Castro M.H."/>
            <person name="de Klerk D."/>
            <person name="Pienaar R."/>
            <person name="Latif A.A."/>
            <person name="Rees D.J."/>
            <person name="Mans B.J."/>
        </authorList>
    </citation>
    <scope>NUCLEOTIDE SEQUENCE</scope>
    <source>
        <tissue evidence="1">Salivary glands</tissue>
    </source>
</reference>